<dbReference type="EMBL" id="NUMG01000025">
    <property type="protein sequence ID" value="PGT99840.1"/>
    <property type="molecule type" value="Genomic_DNA"/>
</dbReference>
<proteinExistence type="predicted"/>
<organism evidence="1 2">
    <name type="scientific">Bacillus cereus</name>
    <dbReference type="NCBI Taxonomy" id="1396"/>
    <lineage>
        <taxon>Bacteria</taxon>
        <taxon>Bacillati</taxon>
        <taxon>Bacillota</taxon>
        <taxon>Bacilli</taxon>
        <taxon>Bacillales</taxon>
        <taxon>Bacillaceae</taxon>
        <taxon>Bacillus</taxon>
        <taxon>Bacillus cereus group</taxon>
    </lineage>
</organism>
<protein>
    <submittedName>
        <fullName evidence="1">Uncharacterized protein</fullName>
    </submittedName>
</protein>
<sequence length="556" mass="65161">MVKIQNIRSGNSQETTAILISRKAWSELINRLEMPYYMYKDDFQHKQLTSLNYEEKLLHHDQVINDPFFFTPFGNKTEKAKVYSRFGITNAVFDVFIILHKLCNTNGIIRDITTNYLYRVYSSYKEQNAAISSQQFYVAMEKLMTAGMIEVTKDAYGRKTIQLNFILDENNKPYSYVPISPVVFTHEFNKLSIAAKKLFLDIALQQGEGDRPFVERMLKSTDSNGRPAANGGLYKFLHRNYPHQIRDVMKELTKPLECLNGQPLMTICDFPSKEKRSRRYTKLLLCVNKPLRTKQENVTHYRDTIEYRSTYKRKAQIIINELNELMIGEFAVDINHFVKVLKRAGTRQIKQVLRDFKDSIKGEGFPSGMQIEYRLMKLLPKSKNYIVLDLAHKEGIYDLITQSVIQGNEKQAIQQFAVNLSLDSLLKLKSIFRKGYTYLKESYLQPITEELYHKKNPIRFREQNIFRHYAFERGVDLESYRLLEVKLYEWMREEGHEEFDTVPSHLRENMMESIDALPEGPLRCIVLPDHFNMYRYIRLLIDGQQNETALSIAATA</sequence>
<gene>
    <name evidence="1" type="ORF">COD19_18070</name>
</gene>
<dbReference type="Proteomes" id="UP000225766">
    <property type="component" value="Unassembled WGS sequence"/>
</dbReference>
<reference evidence="1 2" key="1">
    <citation type="submission" date="2017-09" db="EMBL/GenBank/DDBJ databases">
        <title>Large-scale bioinformatics analysis of Bacillus genomes uncovers conserved roles of natural products in bacterial physiology.</title>
        <authorList>
            <consortium name="Agbiome Team Llc"/>
            <person name="Bleich R.M."/>
            <person name="Grubbs K.J."/>
            <person name="Santa Maria K.C."/>
            <person name="Allen S.E."/>
            <person name="Farag S."/>
            <person name="Shank E.A."/>
            <person name="Bowers A."/>
        </authorList>
    </citation>
    <scope>NUCLEOTIDE SEQUENCE [LARGE SCALE GENOMIC DNA]</scope>
    <source>
        <strain evidence="1 2">AFS040105</strain>
    </source>
</reference>
<evidence type="ECO:0000313" key="1">
    <source>
        <dbReference type="EMBL" id="PGT99840.1"/>
    </source>
</evidence>
<dbReference type="RefSeq" id="WP_098859001.1">
    <property type="nucleotide sequence ID" value="NZ_NUMG01000025.1"/>
</dbReference>
<name>A0A2C1LQC1_BACCE</name>
<accession>A0A2C1LQC1</accession>
<evidence type="ECO:0000313" key="2">
    <source>
        <dbReference type="Proteomes" id="UP000225766"/>
    </source>
</evidence>
<comment type="caution">
    <text evidence="1">The sequence shown here is derived from an EMBL/GenBank/DDBJ whole genome shotgun (WGS) entry which is preliminary data.</text>
</comment>
<dbReference type="AlphaFoldDB" id="A0A2C1LQC1"/>